<dbReference type="InterPro" id="IPR029028">
    <property type="entry name" value="Alpha/beta_knot_MTases"/>
</dbReference>
<comment type="caution">
    <text evidence="13">The sequence shown here is derived from an EMBL/GenBank/DDBJ whole genome shotgun (WGS) entry which is preliminary data.</text>
</comment>
<evidence type="ECO:0000256" key="9">
    <source>
        <dbReference type="ARBA" id="ARBA00047944"/>
    </source>
</evidence>
<dbReference type="PIRSF" id="PIRSF015601">
    <property type="entry name" value="MTase_slr0722"/>
    <property type="match status" value="1"/>
</dbReference>
<keyword evidence="14" id="KW-1185">Reference proteome</keyword>
<dbReference type="Pfam" id="PF04452">
    <property type="entry name" value="Methyltrans_RNA"/>
    <property type="match status" value="1"/>
</dbReference>
<evidence type="ECO:0000256" key="8">
    <source>
        <dbReference type="ARBA" id="ARBA00025699"/>
    </source>
</evidence>
<keyword evidence="6 10" id="KW-0808">Transferase</keyword>
<organism evidence="13 14">
    <name type="scientific">Terrimicrobium sacchariphilum</name>
    <dbReference type="NCBI Taxonomy" id="690879"/>
    <lineage>
        <taxon>Bacteria</taxon>
        <taxon>Pseudomonadati</taxon>
        <taxon>Verrucomicrobiota</taxon>
        <taxon>Terrimicrobiia</taxon>
        <taxon>Terrimicrobiales</taxon>
        <taxon>Terrimicrobiaceae</taxon>
        <taxon>Terrimicrobium</taxon>
    </lineage>
</organism>
<accession>A0A146GAZ0</accession>
<dbReference type="PANTHER" id="PTHR30027:SF3">
    <property type="entry name" value="16S RRNA (URACIL(1498)-N(3))-METHYLTRANSFERASE"/>
    <property type="match status" value="1"/>
</dbReference>
<dbReference type="InterPro" id="IPR015947">
    <property type="entry name" value="PUA-like_sf"/>
</dbReference>
<comment type="function">
    <text evidence="8 10">Specifically methylates the N3 position of the uracil ring of uridine 1498 (m3U1498) in 16S rRNA. Acts on the fully assembled 30S ribosomal subunit.</text>
</comment>
<comment type="catalytic activity">
    <reaction evidence="9 10">
        <text>uridine(1498) in 16S rRNA + S-adenosyl-L-methionine = N(3)-methyluridine(1498) in 16S rRNA + S-adenosyl-L-homocysteine + H(+)</text>
        <dbReference type="Rhea" id="RHEA:42920"/>
        <dbReference type="Rhea" id="RHEA-COMP:10283"/>
        <dbReference type="Rhea" id="RHEA-COMP:10284"/>
        <dbReference type="ChEBI" id="CHEBI:15378"/>
        <dbReference type="ChEBI" id="CHEBI:57856"/>
        <dbReference type="ChEBI" id="CHEBI:59789"/>
        <dbReference type="ChEBI" id="CHEBI:65315"/>
        <dbReference type="ChEBI" id="CHEBI:74502"/>
        <dbReference type="EC" id="2.1.1.193"/>
    </reaction>
</comment>
<feature type="domain" description="Ribosomal RNA small subunit methyltransferase E methyltransferase" evidence="11">
    <location>
        <begin position="72"/>
        <end position="237"/>
    </location>
</feature>
<evidence type="ECO:0000256" key="10">
    <source>
        <dbReference type="PIRNR" id="PIRNR015601"/>
    </source>
</evidence>
<protein>
    <recommendedName>
        <fullName evidence="10">Ribosomal RNA small subunit methyltransferase E</fullName>
        <ecNumber evidence="10">2.1.1.193</ecNumber>
    </recommendedName>
</protein>
<evidence type="ECO:0000259" key="11">
    <source>
        <dbReference type="Pfam" id="PF04452"/>
    </source>
</evidence>
<reference evidence="14" key="1">
    <citation type="journal article" date="2017" name="Genome Announc.">
        <title>Draft Genome Sequence of Terrimicrobium sacchariphilum NM-5T, a Facultative Anaerobic Soil Bacterium of the Class Spartobacteria.</title>
        <authorList>
            <person name="Qiu Y.L."/>
            <person name="Tourlousse D.M."/>
            <person name="Matsuura N."/>
            <person name="Ohashi A."/>
            <person name="Sekiguchi Y."/>
        </authorList>
    </citation>
    <scope>NUCLEOTIDE SEQUENCE [LARGE SCALE GENOMIC DNA]</scope>
    <source>
        <strain evidence="14">NM-5</strain>
    </source>
</reference>
<dbReference type="RefSeq" id="WP_075080214.1">
    <property type="nucleotide sequence ID" value="NZ_BDCO01000002.1"/>
</dbReference>
<comment type="similarity">
    <text evidence="2 10">Belongs to the RNA methyltransferase RsmE family.</text>
</comment>
<dbReference type="InterPro" id="IPR006700">
    <property type="entry name" value="RsmE"/>
</dbReference>
<dbReference type="GO" id="GO:0070042">
    <property type="term" value="F:rRNA (uridine-N3-)-methyltransferase activity"/>
    <property type="evidence" value="ECO:0007669"/>
    <property type="project" value="TreeGrafter"/>
</dbReference>
<evidence type="ECO:0000256" key="3">
    <source>
        <dbReference type="ARBA" id="ARBA00022490"/>
    </source>
</evidence>
<keyword evidence="4 10" id="KW-0698">rRNA processing</keyword>
<name>A0A146GAZ0_TERSA</name>
<evidence type="ECO:0000313" key="14">
    <source>
        <dbReference type="Proteomes" id="UP000076023"/>
    </source>
</evidence>
<dbReference type="InterPro" id="IPR029026">
    <property type="entry name" value="tRNA_m1G_MTases_N"/>
</dbReference>
<dbReference type="PANTHER" id="PTHR30027">
    <property type="entry name" value="RIBOSOMAL RNA SMALL SUBUNIT METHYLTRANSFERASE E"/>
    <property type="match status" value="1"/>
</dbReference>
<evidence type="ECO:0000256" key="7">
    <source>
        <dbReference type="ARBA" id="ARBA00022691"/>
    </source>
</evidence>
<dbReference type="Gene3D" id="3.40.1280.10">
    <property type="match status" value="1"/>
</dbReference>
<dbReference type="NCBIfam" id="TIGR00046">
    <property type="entry name" value="RsmE family RNA methyltransferase"/>
    <property type="match status" value="1"/>
</dbReference>
<evidence type="ECO:0000256" key="4">
    <source>
        <dbReference type="ARBA" id="ARBA00022552"/>
    </source>
</evidence>
<dbReference type="FunCoup" id="A0A146GAZ0">
    <property type="interactions" value="339"/>
</dbReference>
<dbReference type="InterPro" id="IPR046887">
    <property type="entry name" value="RsmE_PUA-like"/>
</dbReference>
<dbReference type="EMBL" id="BDCO01000002">
    <property type="protein sequence ID" value="GAT34600.1"/>
    <property type="molecule type" value="Genomic_DNA"/>
</dbReference>
<dbReference type="InParanoid" id="A0A146GAZ0"/>
<dbReference type="Pfam" id="PF20260">
    <property type="entry name" value="PUA_4"/>
    <property type="match status" value="1"/>
</dbReference>
<keyword evidence="5 10" id="KW-0489">Methyltransferase</keyword>
<evidence type="ECO:0000256" key="5">
    <source>
        <dbReference type="ARBA" id="ARBA00022603"/>
    </source>
</evidence>
<evidence type="ECO:0000256" key="2">
    <source>
        <dbReference type="ARBA" id="ARBA00005528"/>
    </source>
</evidence>
<dbReference type="AlphaFoldDB" id="A0A146GAZ0"/>
<dbReference type="STRING" id="690879.TSACC_23031"/>
<dbReference type="GO" id="GO:0005737">
    <property type="term" value="C:cytoplasm"/>
    <property type="evidence" value="ECO:0007669"/>
    <property type="project" value="UniProtKB-SubCell"/>
</dbReference>
<dbReference type="Proteomes" id="UP000076023">
    <property type="component" value="Unassembled WGS sequence"/>
</dbReference>
<evidence type="ECO:0000259" key="12">
    <source>
        <dbReference type="Pfam" id="PF20260"/>
    </source>
</evidence>
<dbReference type="EC" id="2.1.1.193" evidence="10"/>
<dbReference type="OrthoDB" id="9815641at2"/>
<keyword evidence="7 10" id="KW-0949">S-adenosyl-L-methionine</keyword>
<dbReference type="NCBIfam" id="NF008692">
    <property type="entry name" value="PRK11713.1-5"/>
    <property type="match status" value="1"/>
</dbReference>
<proteinExistence type="inferred from homology"/>
<dbReference type="SUPFAM" id="SSF88697">
    <property type="entry name" value="PUA domain-like"/>
    <property type="match status" value="1"/>
</dbReference>
<evidence type="ECO:0000256" key="6">
    <source>
        <dbReference type="ARBA" id="ARBA00022679"/>
    </source>
</evidence>
<keyword evidence="3 10" id="KW-0963">Cytoplasm</keyword>
<dbReference type="GO" id="GO:0070475">
    <property type="term" value="P:rRNA base methylation"/>
    <property type="evidence" value="ECO:0007669"/>
    <property type="project" value="TreeGrafter"/>
</dbReference>
<gene>
    <name evidence="13" type="ORF">TSACC_23031</name>
</gene>
<dbReference type="CDD" id="cd18084">
    <property type="entry name" value="RsmE-like"/>
    <property type="match status" value="1"/>
</dbReference>
<comment type="subcellular location">
    <subcellularLocation>
        <location evidence="1 10">Cytoplasm</location>
    </subcellularLocation>
</comment>
<evidence type="ECO:0000313" key="13">
    <source>
        <dbReference type="EMBL" id="GAT34600.1"/>
    </source>
</evidence>
<evidence type="ECO:0000256" key="1">
    <source>
        <dbReference type="ARBA" id="ARBA00004496"/>
    </source>
</evidence>
<sequence>MHRFYLTPDQWNAPAPQLDQGESHHAVDVLRLGAGDRVVVFDGLGSEATAQIVAPEGKTIKLRLLAKAKTQPLPCAITLGQAVPKGKNMDFIIQKAVELGAARIAPLFSDRTVVQLDAADAEKKRTKWHETAIEACKQCGQNRIPEVLTPRTPKAFFESGDKYDLMLIASLQPDARRIKEVLAEVNKPANVLVLVGPEGDFTPAEISLAKSFGCQPITLGPIILRTETAALYCLSVLAHELF</sequence>
<feature type="domain" description="Ribosomal RNA small subunit methyltransferase E PUA-like" evidence="12">
    <location>
        <begin position="18"/>
        <end position="64"/>
    </location>
</feature>
<dbReference type="SUPFAM" id="SSF75217">
    <property type="entry name" value="alpha/beta knot"/>
    <property type="match status" value="1"/>
</dbReference>
<dbReference type="InterPro" id="IPR046886">
    <property type="entry name" value="RsmE_MTase_dom"/>
</dbReference>